<dbReference type="RefSeq" id="WP_112747549.1">
    <property type="nucleotide sequence ID" value="NZ_QMFY01000006.1"/>
</dbReference>
<dbReference type="OrthoDB" id="9837849at2"/>
<feature type="chain" id="PRO_5016620987" description="Lipoprotein" evidence="1">
    <location>
        <begin position="26"/>
        <end position="116"/>
    </location>
</feature>
<dbReference type="PROSITE" id="PS51257">
    <property type="entry name" value="PROKAR_LIPOPROTEIN"/>
    <property type="match status" value="1"/>
</dbReference>
<dbReference type="Proteomes" id="UP000251889">
    <property type="component" value="Unassembled WGS sequence"/>
</dbReference>
<dbReference type="EMBL" id="QMFY01000006">
    <property type="protein sequence ID" value="RAW00748.1"/>
    <property type="molecule type" value="Genomic_DNA"/>
</dbReference>
<keyword evidence="3" id="KW-1185">Reference proteome</keyword>
<protein>
    <recommendedName>
        <fullName evidence="4">Lipoprotein</fullName>
    </recommendedName>
</protein>
<dbReference type="AlphaFoldDB" id="A0A364Y1Y2"/>
<dbReference type="GO" id="GO:0003746">
    <property type="term" value="F:translation elongation factor activity"/>
    <property type="evidence" value="ECO:0007669"/>
    <property type="project" value="TreeGrafter"/>
</dbReference>
<dbReference type="InterPro" id="IPR009000">
    <property type="entry name" value="Transl_B-barrel_sf"/>
</dbReference>
<proteinExistence type="predicted"/>
<evidence type="ECO:0000256" key="1">
    <source>
        <dbReference type="SAM" id="SignalP"/>
    </source>
</evidence>
<dbReference type="PANTHER" id="PTHR43721:SF9">
    <property type="entry name" value="GTP-BINDING PROTEIN 1"/>
    <property type="match status" value="1"/>
</dbReference>
<dbReference type="PANTHER" id="PTHR43721">
    <property type="entry name" value="ELONGATION FACTOR TU-RELATED"/>
    <property type="match status" value="1"/>
</dbReference>
<evidence type="ECO:0000313" key="2">
    <source>
        <dbReference type="EMBL" id="RAW00748.1"/>
    </source>
</evidence>
<organism evidence="2 3">
    <name type="scientific">Pseudochryseolinea flava</name>
    <dbReference type="NCBI Taxonomy" id="2059302"/>
    <lineage>
        <taxon>Bacteria</taxon>
        <taxon>Pseudomonadati</taxon>
        <taxon>Bacteroidota</taxon>
        <taxon>Cytophagia</taxon>
        <taxon>Cytophagales</taxon>
        <taxon>Fulvivirgaceae</taxon>
        <taxon>Pseudochryseolinea</taxon>
    </lineage>
</organism>
<evidence type="ECO:0000313" key="3">
    <source>
        <dbReference type="Proteomes" id="UP000251889"/>
    </source>
</evidence>
<evidence type="ECO:0008006" key="4">
    <source>
        <dbReference type="Google" id="ProtNLM"/>
    </source>
</evidence>
<dbReference type="SUPFAM" id="SSF50447">
    <property type="entry name" value="Translation proteins"/>
    <property type="match status" value="1"/>
</dbReference>
<dbReference type="Gene3D" id="2.40.30.10">
    <property type="entry name" value="Translation factors"/>
    <property type="match status" value="1"/>
</dbReference>
<reference evidence="2 3" key="1">
    <citation type="submission" date="2018-06" db="EMBL/GenBank/DDBJ databases">
        <title>Chryseolinea flavus sp. nov., a member of the phylum Bacteroidetes isolated from soil.</title>
        <authorList>
            <person name="Li Y."/>
            <person name="Wang J."/>
        </authorList>
    </citation>
    <scope>NUCLEOTIDE SEQUENCE [LARGE SCALE GENOMIC DNA]</scope>
    <source>
        <strain evidence="2 3">SDU1-6</strain>
    </source>
</reference>
<accession>A0A364Y1Y2</accession>
<sequence length="116" mass="12741">MKNRVFFLLLTLLALVIACSPSTNNPQDNFSFQVNDVFELSSGQLVLSGQIKSGEIKKSEKLKITIDNNATTVTIENMEVFAKPSQTDVGYKDDYAAFTISGLSKSQITKGMIITK</sequence>
<gene>
    <name evidence="2" type="ORF">DQQ10_14310</name>
</gene>
<dbReference type="InterPro" id="IPR050055">
    <property type="entry name" value="EF-Tu_GTPase"/>
</dbReference>
<feature type="signal peptide" evidence="1">
    <location>
        <begin position="1"/>
        <end position="25"/>
    </location>
</feature>
<name>A0A364Y1Y2_9BACT</name>
<comment type="caution">
    <text evidence="2">The sequence shown here is derived from an EMBL/GenBank/DDBJ whole genome shotgun (WGS) entry which is preliminary data.</text>
</comment>
<keyword evidence="1" id="KW-0732">Signal</keyword>